<dbReference type="EMBL" id="JAAXLS010000002">
    <property type="protein sequence ID" value="NKQ52108.1"/>
    <property type="molecule type" value="Genomic_DNA"/>
</dbReference>
<dbReference type="Gene3D" id="1.10.1370.10">
    <property type="entry name" value="Neurolysin, domain 3"/>
    <property type="match status" value="1"/>
</dbReference>
<keyword evidence="5 7" id="KW-0862">Zinc</keyword>
<dbReference type="PANTHER" id="PTHR43660">
    <property type="entry name" value="DIPEPTIDYL CARBOXYPEPTIDASE"/>
    <property type="match status" value="1"/>
</dbReference>
<accession>A0ABX1IXA5</accession>
<proteinExistence type="inferred from homology"/>
<evidence type="ECO:0000256" key="8">
    <source>
        <dbReference type="SAM" id="MobiDB-lite"/>
    </source>
</evidence>
<evidence type="ECO:0000256" key="1">
    <source>
        <dbReference type="ARBA" id="ARBA00006040"/>
    </source>
</evidence>
<keyword evidence="11" id="KW-1185">Reference proteome</keyword>
<keyword evidence="4 7" id="KW-0378">Hydrolase</keyword>
<dbReference type="SUPFAM" id="SSF55486">
    <property type="entry name" value="Metalloproteases ('zincins'), catalytic domain"/>
    <property type="match status" value="1"/>
</dbReference>
<dbReference type="PANTHER" id="PTHR43660:SF1">
    <property type="entry name" value="DIPEPTIDYL CARBOXYPEPTIDASE"/>
    <property type="match status" value="1"/>
</dbReference>
<evidence type="ECO:0000256" key="2">
    <source>
        <dbReference type="ARBA" id="ARBA00022670"/>
    </source>
</evidence>
<sequence>MHHSSTGSRECRGKRGAPVSTALPPDNPFAKPSELPYGMPPFDRITEEHYAPAFEAGLAEHAAEIEAIAGSAEPPTFDNTIVALERSGRLLGRVSSVFFNLTSSDTNPVLQDLQAEVAPKLAAHHDAIRLDPKLYGRVRELYERREELGLDAESAWLLERVHTDFERAGAGLPEADQRRLRKLNEELSMLSTSFQENLLRDTNDLAVLVDDPAELAGLSADAIASAGEAAAARGEQGRYLLNLSLPTSQPLLASLQNRELRRRLFEASVSRGNRGNDNDNTAVLRRIAALRAERAALLGYPHHAGYVISDETARTSDAAVGLLERLAPAAVANAKRDADELQRYLAEDVPGAKLEPWDWAFYGERVRKARYDVDDATLRPYFELDRVLVDGVFFAAGKLYGLSFTERHDLPKYHPEVRVFEVFDADGSPLGLFLGDYYTRDSKRGGAWMNTFVDQSDLLGDRPVVVNNLNITRPPEGEPTLLSFDEVVTAFHEFGHALHALLSAVKYPTFSGTNVPRDFVEYPSQVNEMWMLWPEVLANYAKHHQTGEPLPQRLVERLEESAQYGQGFATTEYLAAALLDQAWHGISTDDDISDVTRFEAQALEKAGVALHTVPPRYRSTYFAHVFSGGYSAGYYSYIWSEVLDADTVEWFKENGGLSRANGDHFRRELLSRGGSLDSMAAFRTFRGRDPEITPLLKRRGLTGA</sequence>
<keyword evidence="6 7" id="KW-0482">Metalloprotease</keyword>
<dbReference type="InterPro" id="IPR034005">
    <property type="entry name" value="M3A_DCP"/>
</dbReference>
<comment type="cofactor">
    <cofactor evidence="7">
        <name>Zn(2+)</name>
        <dbReference type="ChEBI" id="CHEBI:29105"/>
    </cofactor>
    <text evidence="7">Binds 1 zinc ion.</text>
</comment>
<evidence type="ECO:0000256" key="3">
    <source>
        <dbReference type="ARBA" id="ARBA00022723"/>
    </source>
</evidence>
<evidence type="ECO:0000256" key="4">
    <source>
        <dbReference type="ARBA" id="ARBA00022801"/>
    </source>
</evidence>
<evidence type="ECO:0000256" key="7">
    <source>
        <dbReference type="RuleBase" id="RU003435"/>
    </source>
</evidence>
<dbReference type="CDD" id="cd06456">
    <property type="entry name" value="M3A_DCP"/>
    <property type="match status" value="1"/>
</dbReference>
<comment type="similarity">
    <text evidence="1 7">Belongs to the peptidase M3 family.</text>
</comment>
<dbReference type="InterPro" id="IPR045090">
    <property type="entry name" value="Pept_M3A_M3B"/>
</dbReference>
<dbReference type="InterPro" id="IPR024079">
    <property type="entry name" value="MetalloPept_cat_dom_sf"/>
</dbReference>
<dbReference type="Proteomes" id="UP000715441">
    <property type="component" value="Unassembled WGS sequence"/>
</dbReference>
<keyword evidence="2 7" id="KW-0645">Protease</keyword>
<evidence type="ECO:0000259" key="9">
    <source>
        <dbReference type="Pfam" id="PF01432"/>
    </source>
</evidence>
<evidence type="ECO:0000256" key="5">
    <source>
        <dbReference type="ARBA" id="ARBA00022833"/>
    </source>
</evidence>
<name>A0ABX1IXA5_9PSEU</name>
<comment type="caution">
    <text evidence="10">The sequence shown here is derived from an EMBL/GenBank/DDBJ whole genome shotgun (WGS) entry which is preliminary data.</text>
</comment>
<dbReference type="Gene3D" id="3.40.390.10">
    <property type="entry name" value="Collagenase (Catalytic Domain)"/>
    <property type="match status" value="1"/>
</dbReference>
<feature type="domain" description="Peptidase M3A/M3B catalytic" evidence="9">
    <location>
        <begin position="252"/>
        <end position="700"/>
    </location>
</feature>
<evidence type="ECO:0000313" key="11">
    <source>
        <dbReference type="Proteomes" id="UP000715441"/>
    </source>
</evidence>
<feature type="region of interest" description="Disordered" evidence="8">
    <location>
        <begin position="1"/>
        <end position="42"/>
    </location>
</feature>
<evidence type="ECO:0000313" key="10">
    <source>
        <dbReference type="EMBL" id="NKQ52108.1"/>
    </source>
</evidence>
<gene>
    <name evidence="10" type="ORF">HFP15_04350</name>
</gene>
<organism evidence="10 11">
    <name type="scientific">Amycolatopsis acididurans</name>
    <dbReference type="NCBI Taxonomy" id="2724524"/>
    <lineage>
        <taxon>Bacteria</taxon>
        <taxon>Bacillati</taxon>
        <taxon>Actinomycetota</taxon>
        <taxon>Actinomycetes</taxon>
        <taxon>Pseudonocardiales</taxon>
        <taxon>Pseudonocardiaceae</taxon>
        <taxon>Amycolatopsis</taxon>
    </lineage>
</organism>
<reference evidence="10 11" key="1">
    <citation type="submission" date="2020-04" db="EMBL/GenBank/DDBJ databases">
        <title>Novel species.</title>
        <authorList>
            <person name="Teo W.F.A."/>
            <person name="Lipun K."/>
            <person name="Srisuk N."/>
            <person name="Duangmal K."/>
        </authorList>
    </citation>
    <scope>NUCLEOTIDE SEQUENCE [LARGE SCALE GENOMIC DNA]</scope>
    <source>
        <strain evidence="10 11">K13G38</strain>
    </source>
</reference>
<protein>
    <submittedName>
        <fullName evidence="10">M3 family metallopeptidase</fullName>
    </submittedName>
</protein>
<dbReference type="InterPro" id="IPR024077">
    <property type="entry name" value="Neurolysin/TOP_dom2"/>
</dbReference>
<keyword evidence="3 7" id="KW-0479">Metal-binding</keyword>
<evidence type="ECO:0000256" key="6">
    <source>
        <dbReference type="ARBA" id="ARBA00023049"/>
    </source>
</evidence>
<dbReference type="InterPro" id="IPR001567">
    <property type="entry name" value="Pept_M3A_M3B_dom"/>
</dbReference>
<dbReference type="Gene3D" id="1.10.1370.40">
    <property type="match status" value="1"/>
</dbReference>
<dbReference type="Pfam" id="PF01432">
    <property type="entry name" value="Peptidase_M3"/>
    <property type="match status" value="1"/>
</dbReference>